<dbReference type="OrthoDB" id="9947774at2"/>
<evidence type="ECO:0000313" key="2">
    <source>
        <dbReference type="Proteomes" id="UP000244934"/>
    </source>
</evidence>
<reference evidence="2" key="1">
    <citation type="submission" date="2018-03" db="EMBL/GenBank/DDBJ databases">
        <authorList>
            <person name="Navarro De La Torre S."/>
        </authorList>
    </citation>
    <scope>NUCLEOTIDE SEQUENCE [LARGE SCALE GENOMIC DNA]</scope>
    <source>
        <strain evidence="2">EAod3</strain>
    </source>
</reference>
<dbReference type="Proteomes" id="UP000244934">
    <property type="component" value="Unassembled WGS sequence"/>
</dbReference>
<protein>
    <submittedName>
        <fullName evidence="1">Uncharacterized protein</fullName>
    </submittedName>
</protein>
<dbReference type="AlphaFoldDB" id="A0A2R8CIG9"/>
<proteinExistence type="predicted"/>
<accession>A0A2R8CIG9</accession>
<organism evidence="1 2">
    <name type="scientific">Kushneria phyllosphaerae</name>
    <dbReference type="NCBI Taxonomy" id="2100822"/>
    <lineage>
        <taxon>Bacteria</taxon>
        <taxon>Pseudomonadati</taxon>
        <taxon>Pseudomonadota</taxon>
        <taxon>Gammaproteobacteria</taxon>
        <taxon>Oceanospirillales</taxon>
        <taxon>Halomonadaceae</taxon>
        <taxon>Kushneria</taxon>
    </lineage>
</organism>
<keyword evidence="2" id="KW-1185">Reference proteome</keyword>
<sequence>MPKFADNIVPREGFIVNIGGVYHLPFDQVQRTFTEALPSGTIVTDADGAARGILAEDVGTDTQVARIMVRGNPTTVNAKALNYNGLDTDIANAELAELNIVVVNK</sequence>
<name>A0A2R8CIG9_9GAMM</name>
<dbReference type="RefSeq" id="WP_108841522.1">
    <property type="nucleotide sequence ID" value="NZ_ONZI01000001.1"/>
</dbReference>
<dbReference type="EMBL" id="ONZI01000001">
    <property type="protein sequence ID" value="SPJ32695.1"/>
    <property type="molecule type" value="Genomic_DNA"/>
</dbReference>
<evidence type="ECO:0000313" key="1">
    <source>
        <dbReference type="EMBL" id="SPJ32695.1"/>
    </source>
</evidence>
<gene>
    <name evidence="1" type="ORF">KSP9073_00696</name>
</gene>